<accession>A0A267MNA8</accession>
<dbReference type="InterPro" id="IPR024227">
    <property type="entry name" value="DUF3795"/>
</dbReference>
<evidence type="ECO:0000313" key="1">
    <source>
        <dbReference type="EMBL" id="PAB60355.1"/>
    </source>
</evidence>
<sequence>MSLYFVLTCKNHLSLVEILERQSNKNSEYIKNMNNKYIKVNKGGCKMSKNTDSYCGLYCGACGIHRAYKTGKKSSFSKFWDVDTIKLFQDSQRLPYTESDLELKCKGCKSDTVFVNCRSCEIKNCAIEREIEHCSSCDDYPCNIHKKQREGERILPHLKDRSRNLESIKVNGVETWLEGEKNRWSCSACGTEFSWYERVCSSCGEKFKNRSYKFGWLNGKLFKIGMKSSSKQK</sequence>
<protein>
    <recommendedName>
        <fullName evidence="3">DUF3795 domain-containing protein</fullName>
    </recommendedName>
</protein>
<keyword evidence="2" id="KW-1185">Reference proteome</keyword>
<dbReference type="AlphaFoldDB" id="A0A267MNA8"/>
<organism evidence="1 2">
    <name type="scientific">Anaeromicrobium sediminis</name>
    <dbReference type="NCBI Taxonomy" id="1478221"/>
    <lineage>
        <taxon>Bacteria</taxon>
        <taxon>Bacillati</taxon>
        <taxon>Bacillota</taxon>
        <taxon>Clostridia</taxon>
        <taxon>Peptostreptococcales</taxon>
        <taxon>Thermotaleaceae</taxon>
        <taxon>Anaeromicrobium</taxon>
    </lineage>
</organism>
<evidence type="ECO:0008006" key="3">
    <source>
        <dbReference type="Google" id="ProtNLM"/>
    </source>
</evidence>
<dbReference type="OrthoDB" id="9803966at2"/>
<dbReference type="EMBL" id="NIBG01000003">
    <property type="protein sequence ID" value="PAB60355.1"/>
    <property type="molecule type" value="Genomic_DNA"/>
</dbReference>
<proteinExistence type="predicted"/>
<gene>
    <name evidence="1" type="ORF">CCE28_05520</name>
</gene>
<name>A0A267MNA8_9FIRM</name>
<dbReference type="Pfam" id="PF12675">
    <property type="entry name" value="DUF3795"/>
    <property type="match status" value="1"/>
</dbReference>
<comment type="caution">
    <text evidence="1">The sequence shown here is derived from an EMBL/GenBank/DDBJ whole genome shotgun (WGS) entry which is preliminary data.</text>
</comment>
<evidence type="ECO:0000313" key="2">
    <source>
        <dbReference type="Proteomes" id="UP000216024"/>
    </source>
</evidence>
<dbReference type="Proteomes" id="UP000216024">
    <property type="component" value="Unassembled WGS sequence"/>
</dbReference>
<reference evidence="1 2" key="1">
    <citation type="submission" date="2017-06" db="EMBL/GenBank/DDBJ databases">
        <title>Draft genome sequence of anaerobic fermentative bacterium Anaeromicrobium sediminis DY2726D isolated from West Pacific Ocean sediments.</title>
        <authorList>
            <person name="Zeng X."/>
        </authorList>
    </citation>
    <scope>NUCLEOTIDE SEQUENCE [LARGE SCALE GENOMIC DNA]</scope>
    <source>
        <strain evidence="1 2">DY2726D</strain>
    </source>
</reference>